<dbReference type="AlphaFoldDB" id="A0AAV7W4E0"/>
<evidence type="ECO:0000313" key="2">
    <source>
        <dbReference type="EMBL" id="KAJ1207473.1"/>
    </source>
</evidence>
<proteinExistence type="predicted"/>
<protein>
    <submittedName>
        <fullName evidence="2">Uncharacterized protein</fullName>
    </submittedName>
</protein>
<evidence type="ECO:0000313" key="3">
    <source>
        <dbReference type="Proteomes" id="UP001066276"/>
    </source>
</evidence>
<accession>A0AAV7W4E0</accession>
<sequence>MSLTAVTQGPGRSTAEPGREEKLASCSREGRDQEEEESGVVGEQRPQRRREEDEEEASRTPNTATAREVKRETPPRFWRSVAHPGAFPYKAEGN</sequence>
<name>A0AAV7W4E0_PLEWA</name>
<feature type="region of interest" description="Disordered" evidence="1">
    <location>
        <begin position="1"/>
        <end position="94"/>
    </location>
</feature>
<dbReference type="EMBL" id="JANPWB010000002">
    <property type="protein sequence ID" value="KAJ1207473.1"/>
    <property type="molecule type" value="Genomic_DNA"/>
</dbReference>
<feature type="compositionally biased region" description="Basic and acidic residues" evidence="1">
    <location>
        <begin position="17"/>
        <end position="31"/>
    </location>
</feature>
<feature type="compositionally biased region" description="Polar residues" evidence="1">
    <location>
        <begin position="1"/>
        <end position="11"/>
    </location>
</feature>
<gene>
    <name evidence="2" type="ORF">NDU88_002864</name>
</gene>
<comment type="caution">
    <text evidence="2">The sequence shown here is derived from an EMBL/GenBank/DDBJ whole genome shotgun (WGS) entry which is preliminary data.</text>
</comment>
<organism evidence="2 3">
    <name type="scientific">Pleurodeles waltl</name>
    <name type="common">Iberian ribbed newt</name>
    <dbReference type="NCBI Taxonomy" id="8319"/>
    <lineage>
        <taxon>Eukaryota</taxon>
        <taxon>Metazoa</taxon>
        <taxon>Chordata</taxon>
        <taxon>Craniata</taxon>
        <taxon>Vertebrata</taxon>
        <taxon>Euteleostomi</taxon>
        <taxon>Amphibia</taxon>
        <taxon>Batrachia</taxon>
        <taxon>Caudata</taxon>
        <taxon>Salamandroidea</taxon>
        <taxon>Salamandridae</taxon>
        <taxon>Pleurodelinae</taxon>
        <taxon>Pleurodeles</taxon>
    </lineage>
</organism>
<evidence type="ECO:0000256" key="1">
    <source>
        <dbReference type="SAM" id="MobiDB-lite"/>
    </source>
</evidence>
<reference evidence="2" key="1">
    <citation type="journal article" date="2022" name="bioRxiv">
        <title>Sequencing and chromosome-scale assembly of the giantPleurodeles waltlgenome.</title>
        <authorList>
            <person name="Brown T."/>
            <person name="Elewa A."/>
            <person name="Iarovenko S."/>
            <person name="Subramanian E."/>
            <person name="Araus A.J."/>
            <person name="Petzold A."/>
            <person name="Susuki M."/>
            <person name="Suzuki K.-i.T."/>
            <person name="Hayashi T."/>
            <person name="Toyoda A."/>
            <person name="Oliveira C."/>
            <person name="Osipova E."/>
            <person name="Leigh N.D."/>
            <person name="Simon A."/>
            <person name="Yun M.H."/>
        </authorList>
    </citation>
    <scope>NUCLEOTIDE SEQUENCE</scope>
    <source>
        <strain evidence="2">20211129_DDA</strain>
        <tissue evidence="2">Liver</tissue>
    </source>
</reference>
<keyword evidence="3" id="KW-1185">Reference proteome</keyword>
<dbReference type="Proteomes" id="UP001066276">
    <property type="component" value="Chromosome 1_2"/>
</dbReference>